<accession>A0ACA9RHV5</accession>
<evidence type="ECO:0000313" key="2">
    <source>
        <dbReference type="Proteomes" id="UP000789366"/>
    </source>
</evidence>
<organism evidence="1 2">
    <name type="scientific">Cetraspora pellucida</name>
    <dbReference type="NCBI Taxonomy" id="1433469"/>
    <lineage>
        <taxon>Eukaryota</taxon>
        <taxon>Fungi</taxon>
        <taxon>Fungi incertae sedis</taxon>
        <taxon>Mucoromycota</taxon>
        <taxon>Glomeromycotina</taxon>
        <taxon>Glomeromycetes</taxon>
        <taxon>Diversisporales</taxon>
        <taxon>Gigasporaceae</taxon>
        <taxon>Cetraspora</taxon>
    </lineage>
</organism>
<gene>
    <name evidence="1" type="ORF">SPELUC_LOCUS17430</name>
</gene>
<protein>
    <submittedName>
        <fullName evidence="1">11261_t:CDS:1</fullName>
    </submittedName>
</protein>
<evidence type="ECO:0000313" key="1">
    <source>
        <dbReference type="EMBL" id="CAG8793395.1"/>
    </source>
</evidence>
<name>A0ACA9RHV5_9GLOM</name>
<dbReference type="Proteomes" id="UP000789366">
    <property type="component" value="Unassembled WGS sequence"/>
</dbReference>
<sequence length="41" mass="4686">VKKAWNQVDSHLIMRSFKCCSIFTTLDGSEEVQVMVKVLLT</sequence>
<keyword evidence="2" id="KW-1185">Reference proteome</keyword>
<feature type="non-terminal residue" evidence="1">
    <location>
        <position position="1"/>
    </location>
</feature>
<dbReference type="EMBL" id="CAJVPW010071431">
    <property type="protein sequence ID" value="CAG8793395.1"/>
    <property type="molecule type" value="Genomic_DNA"/>
</dbReference>
<reference evidence="1" key="1">
    <citation type="submission" date="2021-06" db="EMBL/GenBank/DDBJ databases">
        <authorList>
            <person name="Kallberg Y."/>
            <person name="Tangrot J."/>
            <person name="Rosling A."/>
        </authorList>
    </citation>
    <scope>NUCLEOTIDE SEQUENCE</scope>
    <source>
        <strain evidence="1">28 12/20/2015</strain>
    </source>
</reference>
<proteinExistence type="predicted"/>
<comment type="caution">
    <text evidence="1">The sequence shown here is derived from an EMBL/GenBank/DDBJ whole genome shotgun (WGS) entry which is preliminary data.</text>
</comment>